<dbReference type="SMART" id="SM00271">
    <property type="entry name" value="DnaJ"/>
    <property type="match status" value="1"/>
</dbReference>
<dbReference type="InterPro" id="IPR011006">
    <property type="entry name" value="CheY-like_superfamily"/>
</dbReference>
<feature type="compositionally biased region" description="Pro residues" evidence="1">
    <location>
        <begin position="138"/>
        <end position="152"/>
    </location>
</feature>
<dbReference type="RefSeq" id="WP_146648428.1">
    <property type="nucleotide sequence ID" value="NZ_CP012333.1"/>
</dbReference>
<keyword evidence="4" id="KW-1185">Reference proteome</keyword>
<gene>
    <name evidence="3" type="ORF">AKJ09_03929</name>
</gene>
<feature type="compositionally biased region" description="Pro residues" evidence="1">
    <location>
        <begin position="353"/>
        <end position="370"/>
    </location>
</feature>
<protein>
    <submittedName>
        <fullName evidence="3">Large Ala/Glu-rich protein</fullName>
    </submittedName>
</protein>
<accession>A0A0K1PUR1</accession>
<organism evidence="3 4">
    <name type="scientific">Labilithrix luteola</name>
    <dbReference type="NCBI Taxonomy" id="1391654"/>
    <lineage>
        <taxon>Bacteria</taxon>
        <taxon>Pseudomonadati</taxon>
        <taxon>Myxococcota</taxon>
        <taxon>Polyangia</taxon>
        <taxon>Polyangiales</taxon>
        <taxon>Labilitrichaceae</taxon>
        <taxon>Labilithrix</taxon>
    </lineage>
</organism>
<dbReference type="SUPFAM" id="SSF52172">
    <property type="entry name" value="CheY-like"/>
    <property type="match status" value="1"/>
</dbReference>
<sequence>MAGEPISQGLGHPSAPGSSPIVFVTDASAEAERIADTLRVAGYVVADVPRAMLSARVAAQHPNVVLVDIDADGILGDLARIRRLPGSGAIDFVYLGSGIGPVKNADEALSADGAAFFLRPVDIGGLVRKIDALTGGPVPRPLVRPSTPPPSIPAGRYGGGPTSGREPGSDRPSMPSLPAPGLRTPGPPLPMSTTSLADFVDPPRALAPFGSVSHELQQLLADAEYRAEVASSSSAEIPLPSPEEELEAVLPADVLALLDEPLEGDEDDVIHDVRNHETSSGREGREGHARATTSGGTRQSTTGAGSSTGASTGGRAITSAPPSLAARRTQELGTIERYERAEPAPTSMRTEPPARPSSWLPPPMATPAAPPVEVRGPSLQPASEVGAPAVVLGRNDARRFFADAITRRATGSLCYEQEGVVRRVVMRDGDLVAAASADERESLVQFLGASGELPRDEVERLISKVPPYGRHAGAALVAHGWLGQDQLWRVLRAHAEWIASRILLLSGGTAQLEPEPPGRLRSEPSVFGASTGPEVFVELVRRAVTPEEALSVLGGEGSRLTDGANQSLYAECNVPPQDLELLARVRGGTIGDLLARAPDAEIVSVVHALALLGVIEVVPAPDFTRGAARRERDRGPTGVDADALAIDEDAVRARVRARGELVDEGDYFAVLGVSRDATSYEIRRAYLELRRTFEPSKILTPRLRDLESEVRKIVVVLDEAYEILRDAARRERYRRAIEARPE</sequence>
<dbReference type="CDD" id="cd06257">
    <property type="entry name" value="DnaJ"/>
    <property type="match status" value="1"/>
</dbReference>
<dbReference type="Pfam" id="PF00226">
    <property type="entry name" value="DnaJ"/>
    <property type="match status" value="1"/>
</dbReference>
<feature type="domain" description="J" evidence="2">
    <location>
        <begin position="666"/>
        <end position="737"/>
    </location>
</feature>
<name>A0A0K1PUR1_9BACT</name>
<evidence type="ECO:0000256" key="1">
    <source>
        <dbReference type="SAM" id="MobiDB-lite"/>
    </source>
</evidence>
<dbReference type="PROSITE" id="PS50076">
    <property type="entry name" value="DNAJ_2"/>
    <property type="match status" value="1"/>
</dbReference>
<feature type="region of interest" description="Disordered" evidence="1">
    <location>
        <begin position="275"/>
        <end position="381"/>
    </location>
</feature>
<feature type="compositionally biased region" description="Low complexity" evidence="1">
    <location>
        <begin position="290"/>
        <end position="320"/>
    </location>
</feature>
<dbReference type="EMBL" id="CP012333">
    <property type="protein sequence ID" value="AKU97265.1"/>
    <property type="molecule type" value="Genomic_DNA"/>
</dbReference>
<feature type="compositionally biased region" description="Basic and acidic residues" evidence="1">
    <location>
        <begin position="275"/>
        <end position="289"/>
    </location>
</feature>
<dbReference type="SUPFAM" id="SSF46565">
    <property type="entry name" value="Chaperone J-domain"/>
    <property type="match status" value="1"/>
</dbReference>
<dbReference type="Gene3D" id="1.10.287.110">
    <property type="entry name" value="DnaJ domain"/>
    <property type="match status" value="1"/>
</dbReference>
<dbReference type="Proteomes" id="UP000064967">
    <property type="component" value="Chromosome"/>
</dbReference>
<evidence type="ECO:0000313" key="3">
    <source>
        <dbReference type="EMBL" id="AKU97265.1"/>
    </source>
</evidence>
<dbReference type="STRING" id="1391654.AKJ09_03929"/>
<dbReference type="InterPro" id="IPR001623">
    <property type="entry name" value="DnaJ_domain"/>
</dbReference>
<feature type="compositionally biased region" description="Basic and acidic residues" evidence="1">
    <location>
        <begin position="328"/>
        <end position="342"/>
    </location>
</feature>
<dbReference type="InterPro" id="IPR036869">
    <property type="entry name" value="J_dom_sf"/>
</dbReference>
<reference evidence="3 4" key="1">
    <citation type="submission" date="2015-08" db="EMBL/GenBank/DDBJ databases">
        <authorList>
            <person name="Babu N.S."/>
            <person name="Beckwith C.J."/>
            <person name="Beseler K.G."/>
            <person name="Brison A."/>
            <person name="Carone J.V."/>
            <person name="Caskin T.P."/>
            <person name="Diamond M."/>
            <person name="Durham M.E."/>
            <person name="Foxe J.M."/>
            <person name="Go M."/>
            <person name="Henderson B.A."/>
            <person name="Jones I.B."/>
            <person name="McGettigan J.A."/>
            <person name="Micheletti S.J."/>
            <person name="Nasrallah M.E."/>
            <person name="Ortiz D."/>
            <person name="Piller C.R."/>
            <person name="Privatt S.R."/>
            <person name="Schneider S.L."/>
            <person name="Sharp S."/>
            <person name="Smith T.C."/>
            <person name="Stanton J.D."/>
            <person name="Ullery H.E."/>
            <person name="Wilson R.J."/>
            <person name="Serrano M.G."/>
            <person name="Buck G."/>
            <person name="Lee V."/>
            <person name="Wang Y."/>
            <person name="Carvalho R."/>
            <person name="Voegtly L."/>
            <person name="Shi R."/>
            <person name="Duckworth R."/>
            <person name="Johnson A."/>
            <person name="Loviza R."/>
            <person name="Walstead R."/>
            <person name="Shah Z."/>
            <person name="Kiflezghi M."/>
            <person name="Wade K."/>
            <person name="Ball S.L."/>
            <person name="Bradley K.W."/>
            <person name="Asai D.J."/>
            <person name="Bowman C.A."/>
            <person name="Russell D.A."/>
            <person name="Pope W.H."/>
            <person name="Jacobs-Sera D."/>
            <person name="Hendrix R.W."/>
            <person name="Hatfull G.F."/>
        </authorList>
    </citation>
    <scope>NUCLEOTIDE SEQUENCE [LARGE SCALE GENOMIC DNA]</scope>
    <source>
        <strain evidence="3 4">DSM 27648</strain>
    </source>
</reference>
<dbReference type="KEGG" id="llu:AKJ09_03929"/>
<dbReference type="OrthoDB" id="5486915at2"/>
<evidence type="ECO:0000313" key="4">
    <source>
        <dbReference type="Proteomes" id="UP000064967"/>
    </source>
</evidence>
<feature type="region of interest" description="Disordered" evidence="1">
    <location>
        <begin position="137"/>
        <end position="197"/>
    </location>
</feature>
<proteinExistence type="predicted"/>
<evidence type="ECO:0000259" key="2">
    <source>
        <dbReference type="PROSITE" id="PS50076"/>
    </source>
</evidence>
<dbReference type="AlphaFoldDB" id="A0A0K1PUR1"/>